<keyword evidence="8 9" id="KW-0472">Membrane</keyword>
<dbReference type="SUPFAM" id="SSF81653">
    <property type="entry name" value="Calcium ATPase, transduction domain A"/>
    <property type="match status" value="1"/>
</dbReference>
<protein>
    <recommendedName>
        <fullName evidence="10">Cation-transporting P-type ATPase N-terminal domain-containing protein</fullName>
    </recommendedName>
</protein>
<dbReference type="GO" id="GO:0016887">
    <property type="term" value="F:ATP hydrolysis activity"/>
    <property type="evidence" value="ECO:0007669"/>
    <property type="project" value="InterPro"/>
</dbReference>
<reference evidence="12" key="1">
    <citation type="submission" date="2018-12" db="EMBL/GenBank/DDBJ databases">
        <title>Complete genome sequence of an uncultured bacterium of the candidate phylum Bipolaricaulota.</title>
        <authorList>
            <person name="Kadnikov V.V."/>
            <person name="Mardanov A.V."/>
            <person name="Beletsky A.V."/>
            <person name="Frank Y.A."/>
            <person name="Karnachuk O.V."/>
            <person name="Ravin N.V."/>
        </authorList>
    </citation>
    <scope>NUCLEOTIDE SEQUENCE [LARGE SCALE GENOMIC DNA]</scope>
</reference>
<feature type="transmembrane region" description="Helical" evidence="9">
    <location>
        <begin position="828"/>
        <end position="853"/>
    </location>
</feature>
<dbReference type="InterPro" id="IPR044492">
    <property type="entry name" value="P_typ_ATPase_HD_dom"/>
</dbReference>
<sequence>MRDGTPQRAWHALAVDEVLQSVKADREGLATGEIPHRLERFGRNALEAERATTPLQVLAHQLHHPLIYLLLGAAVVSVVAGHAVDAIVIGGVVVLNTILGAMQEWRADKALEALHRMASPHARVRRDGQIVEVDASEVVPGDILLLETGDRVAADARVLEATDLTVDESALTGESEPVTKAPGVLPEETPLADRTNMVWSSTAVTGGRGLAVVVATGMHTALGKVAARVRETGREQTPLQRRLARLGTVLGVAGIALAGLMFLVGLLKGFDWLEMVLFSVAVAVSAIPEGLPAVISVTLALGVQRMARRHAIIRRLPAVETLGSTTVICSDKTGTITRNEMTVTALWTRRRAYEVTGSGFAPDGEIRATGGGNGDGLDPGAELLLQIGALCNNAGLVQENGAWRVRGTPTEGALVVAARKGGIDLEKLAGERPRLAEVPFSSDRKYMATLHPGKNGGGPVVYVKGAPDRVLAFCTRIVDGGDVRDLTDDDRREIEETIEAFAGRALRVVAGAVREFPGERGDLAEEDVESALTFVGLWGMVDPPRPEAIQAIADAQGAGIRVVMITGDHKATAAAIAHEVGIIGHGEEAITGTELDAMSDEDLARRVQHVGVFARVTPAHKLRILQALKAHGEVVAMTGDGVNDAPALKGADIGVAMGRAGTEVAKESSDMILTDDNFATIVHAVEEGRVIFANLRRVVFFLITTNLGEILTLTAALVVGLPLPLTAIMILWINLVTDGACTIPLGLEPKHRDVLQQPPRPPREGVLNLPVVRRMFLLAPVMAAGTLGLFAYELRTGTVEHAMTVAFAVLASFQWFQALNARASRLSVFSLGLFSNRALWVGIGIAVALQLLVVYTPLGHMLFGTVSLTASDWLKILAVGGSILVVDEVLKALGVHGKRPTLASRGPRAG</sequence>
<evidence type="ECO:0000256" key="6">
    <source>
        <dbReference type="ARBA" id="ARBA00022967"/>
    </source>
</evidence>
<dbReference type="KEGG" id="bih:BIP78_0326"/>
<name>A0A410FSX9_BIPS1</name>
<feature type="transmembrane region" description="Helical" evidence="9">
    <location>
        <begin position="775"/>
        <end position="792"/>
    </location>
</feature>
<comment type="subcellular location">
    <subcellularLocation>
        <location evidence="1">Membrane</location>
        <topology evidence="1">Multi-pass membrane protein</topology>
    </subcellularLocation>
</comment>
<dbReference type="GO" id="GO:0036376">
    <property type="term" value="P:sodium ion export across plasma membrane"/>
    <property type="evidence" value="ECO:0007669"/>
    <property type="project" value="TreeGrafter"/>
</dbReference>
<dbReference type="Pfam" id="PF00689">
    <property type="entry name" value="Cation_ATPase_C"/>
    <property type="match status" value="1"/>
</dbReference>
<dbReference type="InterPro" id="IPR008250">
    <property type="entry name" value="ATPase_P-typ_transduc_dom_A_sf"/>
</dbReference>
<keyword evidence="6" id="KW-1278">Translocase</keyword>
<feature type="transmembrane region" description="Helical" evidence="9">
    <location>
        <begin position="725"/>
        <end position="747"/>
    </location>
</feature>
<evidence type="ECO:0000313" key="11">
    <source>
        <dbReference type="EMBL" id="QAA76092.1"/>
    </source>
</evidence>
<dbReference type="SMART" id="SM00831">
    <property type="entry name" value="Cation_ATPase_N"/>
    <property type="match status" value="1"/>
</dbReference>
<dbReference type="InterPro" id="IPR006068">
    <property type="entry name" value="ATPase_P-typ_cation-transptr_C"/>
</dbReference>
<keyword evidence="5" id="KW-0067">ATP-binding</keyword>
<feature type="transmembrane region" description="Helical" evidence="9">
    <location>
        <begin position="243"/>
        <end position="264"/>
    </location>
</feature>
<dbReference type="SFLD" id="SFLDS00003">
    <property type="entry name" value="Haloacid_Dehalogenase"/>
    <property type="match status" value="1"/>
</dbReference>
<feature type="transmembrane region" description="Helical" evidence="9">
    <location>
        <begin position="66"/>
        <end position="99"/>
    </location>
</feature>
<dbReference type="InterPro" id="IPR023299">
    <property type="entry name" value="ATPase_P-typ_cyto_dom_N"/>
</dbReference>
<keyword evidence="3 9" id="KW-0812">Transmembrane</keyword>
<dbReference type="GO" id="GO:0005391">
    <property type="term" value="F:P-type sodium:potassium-exchanging transporter activity"/>
    <property type="evidence" value="ECO:0007669"/>
    <property type="project" value="TreeGrafter"/>
</dbReference>
<dbReference type="EMBL" id="CP034928">
    <property type="protein sequence ID" value="QAA76092.1"/>
    <property type="molecule type" value="Genomic_DNA"/>
</dbReference>
<dbReference type="GO" id="GO:1990573">
    <property type="term" value="P:potassium ion import across plasma membrane"/>
    <property type="evidence" value="ECO:0007669"/>
    <property type="project" value="TreeGrafter"/>
</dbReference>
<dbReference type="Pfam" id="PF13246">
    <property type="entry name" value="Cation_ATPase"/>
    <property type="match status" value="1"/>
</dbReference>
<keyword evidence="4" id="KW-0547">Nucleotide-binding</keyword>
<dbReference type="Gene3D" id="3.40.1110.10">
    <property type="entry name" value="Calcium-transporting ATPase, cytoplasmic domain N"/>
    <property type="match status" value="1"/>
</dbReference>
<dbReference type="SUPFAM" id="SSF81660">
    <property type="entry name" value="Metal cation-transporting ATPase, ATP-binding domain N"/>
    <property type="match status" value="1"/>
</dbReference>
<dbReference type="SUPFAM" id="SSF56784">
    <property type="entry name" value="HAD-like"/>
    <property type="match status" value="1"/>
</dbReference>
<dbReference type="PROSITE" id="PS00154">
    <property type="entry name" value="ATPASE_E1_E2"/>
    <property type="match status" value="1"/>
</dbReference>
<dbReference type="InterPro" id="IPR004014">
    <property type="entry name" value="ATPase_P-typ_cation-transptr_N"/>
</dbReference>
<dbReference type="PANTHER" id="PTHR43294">
    <property type="entry name" value="SODIUM/POTASSIUM-TRANSPORTING ATPASE SUBUNIT ALPHA"/>
    <property type="match status" value="1"/>
</dbReference>
<evidence type="ECO:0000259" key="10">
    <source>
        <dbReference type="SMART" id="SM00831"/>
    </source>
</evidence>
<dbReference type="Gene3D" id="3.40.50.1000">
    <property type="entry name" value="HAD superfamily/HAD-like"/>
    <property type="match status" value="1"/>
</dbReference>
<dbReference type="SUPFAM" id="SSF81665">
    <property type="entry name" value="Calcium ATPase, transmembrane domain M"/>
    <property type="match status" value="1"/>
</dbReference>
<dbReference type="InterPro" id="IPR050510">
    <property type="entry name" value="Cation_transp_ATPase_P-type"/>
</dbReference>
<evidence type="ECO:0000256" key="1">
    <source>
        <dbReference type="ARBA" id="ARBA00004141"/>
    </source>
</evidence>
<dbReference type="NCBIfam" id="TIGR01494">
    <property type="entry name" value="ATPase_P-type"/>
    <property type="match status" value="3"/>
</dbReference>
<organism evidence="11 12">
    <name type="scientific">Bipolaricaulis sibiricus</name>
    <dbReference type="NCBI Taxonomy" id="2501609"/>
    <lineage>
        <taxon>Bacteria</taxon>
        <taxon>Candidatus Bipolaricaulota</taxon>
        <taxon>Candidatus Bipolaricaulia</taxon>
        <taxon>Candidatus Bipolaricaulales</taxon>
        <taxon>Candidatus Bipolaricaulaceae</taxon>
        <taxon>Candidatus Bipolaricaulis</taxon>
    </lineage>
</organism>
<dbReference type="InterPro" id="IPR001757">
    <property type="entry name" value="P_typ_ATPase"/>
</dbReference>
<dbReference type="Proteomes" id="UP000287233">
    <property type="component" value="Chromosome"/>
</dbReference>
<evidence type="ECO:0000256" key="8">
    <source>
        <dbReference type="ARBA" id="ARBA00023136"/>
    </source>
</evidence>
<dbReference type="InterPro" id="IPR036412">
    <property type="entry name" value="HAD-like_sf"/>
</dbReference>
<dbReference type="GO" id="GO:0006883">
    <property type="term" value="P:intracellular sodium ion homeostasis"/>
    <property type="evidence" value="ECO:0007669"/>
    <property type="project" value="TreeGrafter"/>
</dbReference>
<dbReference type="PRINTS" id="PR00120">
    <property type="entry name" value="HATPASE"/>
</dbReference>
<feature type="transmembrane region" description="Helical" evidence="9">
    <location>
        <begin position="276"/>
        <end position="303"/>
    </location>
</feature>
<dbReference type="SFLD" id="SFLDF00027">
    <property type="entry name" value="p-type_atpase"/>
    <property type="match status" value="1"/>
</dbReference>
<evidence type="ECO:0000256" key="4">
    <source>
        <dbReference type="ARBA" id="ARBA00022741"/>
    </source>
</evidence>
<dbReference type="InterPro" id="IPR023214">
    <property type="entry name" value="HAD_sf"/>
</dbReference>
<feature type="transmembrane region" description="Helical" evidence="9">
    <location>
        <begin position="873"/>
        <end position="890"/>
    </location>
</feature>
<dbReference type="GO" id="GO:0005886">
    <property type="term" value="C:plasma membrane"/>
    <property type="evidence" value="ECO:0007669"/>
    <property type="project" value="TreeGrafter"/>
</dbReference>
<comment type="similarity">
    <text evidence="2">Belongs to the cation transport ATPase (P-type) (TC 3.A.3) family. Type IIA subfamily.</text>
</comment>
<evidence type="ECO:0000256" key="7">
    <source>
        <dbReference type="ARBA" id="ARBA00022989"/>
    </source>
</evidence>
<dbReference type="GO" id="GO:0030007">
    <property type="term" value="P:intracellular potassium ion homeostasis"/>
    <property type="evidence" value="ECO:0007669"/>
    <property type="project" value="TreeGrafter"/>
</dbReference>
<dbReference type="Pfam" id="PF00690">
    <property type="entry name" value="Cation_ATPase_N"/>
    <property type="match status" value="1"/>
</dbReference>
<evidence type="ECO:0000313" key="12">
    <source>
        <dbReference type="Proteomes" id="UP000287233"/>
    </source>
</evidence>
<dbReference type="GO" id="GO:1902600">
    <property type="term" value="P:proton transmembrane transport"/>
    <property type="evidence" value="ECO:0007669"/>
    <property type="project" value="TreeGrafter"/>
</dbReference>
<dbReference type="Pfam" id="PF08282">
    <property type="entry name" value="Hydrolase_3"/>
    <property type="match status" value="1"/>
</dbReference>
<dbReference type="Pfam" id="PF00122">
    <property type="entry name" value="E1-E2_ATPase"/>
    <property type="match status" value="1"/>
</dbReference>
<gene>
    <name evidence="11" type="ORF">BIP78_0326</name>
</gene>
<dbReference type="AlphaFoldDB" id="A0A410FSX9"/>
<dbReference type="InterPro" id="IPR023298">
    <property type="entry name" value="ATPase_P-typ_TM_dom_sf"/>
</dbReference>
<feature type="transmembrane region" description="Helical" evidence="9">
    <location>
        <begin position="698"/>
        <end position="719"/>
    </location>
</feature>
<dbReference type="SFLD" id="SFLDG00002">
    <property type="entry name" value="C1.7:_P-type_atpase_like"/>
    <property type="match status" value="1"/>
</dbReference>
<evidence type="ECO:0000256" key="3">
    <source>
        <dbReference type="ARBA" id="ARBA00022692"/>
    </source>
</evidence>
<accession>A0A410FSX9</accession>
<evidence type="ECO:0000256" key="9">
    <source>
        <dbReference type="SAM" id="Phobius"/>
    </source>
</evidence>
<evidence type="ECO:0000256" key="5">
    <source>
        <dbReference type="ARBA" id="ARBA00022840"/>
    </source>
</evidence>
<dbReference type="InterPro" id="IPR059000">
    <property type="entry name" value="ATPase_P-type_domA"/>
</dbReference>
<dbReference type="FunFam" id="3.40.50.1000:FF:000028">
    <property type="entry name" value="Calcium-transporting P-type ATPase, putative"/>
    <property type="match status" value="1"/>
</dbReference>
<dbReference type="Gene3D" id="1.20.1110.10">
    <property type="entry name" value="Calcium-transporting ATPase, transmembrane domain"/>
    <property type="match status" value="1"/>
</dbReference>
<keyword evidence="7 9" id="KW-1133">Transmembrane helix</keyword>
<dbReference type="PANTHER" id="PTHR43294:SF20">
    <property type="entry name" value="P-TYPE ATPASE"/>
    <property type="match status" value="1"/>
</dbReference>
<dbReference type="GO" id="GO:0005524">
    <property type="term" value="F:ATP binding"/>
    <property type="evidence" value="ECO:0007669"/>
    <property type="project" value="UniProtKB-KW"/>
</dbReference>
<dbReference type="Gene3D" id="2.70.150.10">
    <property type="entry name" value="Calcium-transporting ATPase, cytoplasmic transduction domain A"/>
    <property type="match status" value="1"/>
</dbReference>
<feature type="domain" description="Cation-transporting P-type ATPase N-terminal" evidence="10">
    <location>
        <begin position="9"/>
        <end position="82"/>
    </location>
</feature>
<dbReference type="InterPro" id="IPR018303">
    <property type="entry name" value="ATPase_P-typ_P_site"/>
</dbReference>
<dbReference type="PRINTS" id="PR00119">
    <property type="entry name" value="CATATPASE"/>
</dbReference>
<proteinExistence type="inferred from homology"/>
<feature type="transmembrane region" description="Helical" evidence="9">
    <location>
        <begin position="798"/>
        <end position="816"/>
    </location>
</feature>
<evidence type="ECO:0000256" key="2">
    <source>
        <dbReference type="ARBA" id="ARBA00005675"/>
    </source>
</evidence>